<sequence>MASAVALADKFDTLTGIFGIGQAPKGSADPFALRRAALGALRIIVEKNLPLDLEDLVKNPPHFSAINSLIKTWSPMWWTSCSVVSVHGIKMKALRWM</sequence>
<dbReference type="Proteomes" id="UP000253728">
    <property type="component" value="Unassembled WGS sequence"/>
</dbReference>
<comment type="catalytic activity">
    <reaction evidence="11">
        <text>tRNA(Gly) + glycine + ATP = glycyl-tRNA(Gly) + AMP + diphosphate</text>
        <dbReference type="Rhea" id="RHEA:16013"/>
        <dbReference type="Rhea" id="RHEA-COMP:9664"/>
        <dbReference type="Rhea" id="RHEA-COMP:9683"/>
        <dbReference type="ChEBI" id="CHEBI:30616"/>
        <dbReference type="ChEBI" id="CHEBI:33019"/>
        <dbReference type="ChEBI" id="CHEBI:57305"/>
        <dbReference type="ChEBI" id="CHEBI:78442"/>
        <dbReference type="ChEBI" id="CHEBI:78522"/>
        <dbReference type="ChEBI" id="CHEBI:456215"/>
        <dbReference type="EC" id="6.1.1.14"/>
    </reaction>
</comment>
<keyword evidence="7" id="KW-0067">ATP-binding</keyword>
<organism evidence="12 13">
    <name type="scientific">Aggregatibacter aphrophilus</name>
    <name type="common">Haemophilus aphrophilus</name>
    <dbReference type="NCBI Taxonomy" id="732"/>
    <lineage>
        <taxon>Bacteria</taxon>
        <taxon>Pseudomonadati</taxon>
        <taxon>Pseudomonadota</taxon>
        <taxon>Gammaproteobacteria</taxon>
        <taxon>Pasteurellales</taxon>
        <taxon>Pasteurellaceae</taxon>
        <taxon>Aggregatibacter</taxon>
    </lineage>
</organism>
<evidence type="ECO:0000313" key="13">
    <source>
        <dbReference type="Proteomes" id="UP000253728"/>
    </source>
</evidence>
<evidence type="ECO:0000256" key="8">
    <source>
        <dbReference type="ARBA" id="ARBA00022917"/>
    </source>
</evidence>
<dbReference type="PANTHER" id="PTHR30075:SF2">
    <property type="entry name" value="GLYCINE--TRNA LIGASE, CHLOROPLASTIC_MITOCHONDRIAL 2"/>
    <property type="match status" value="1"/>
</dbReference>
<dbReference type="Pfam" id="PF02092">
    <property type="entry name" value="tRNA_synt_2f"/>
    <property type="match status" value="1"/>
</dbReference>
<dbReference type="GO" id="GO:0004820">
    <property type="term" value="F:glycine-tRNA ligase activity"/>
    <property type="evidence" value="ECO:0007669"/>
    <property type="project" value="UniProtKB-EC"/>
</dbReference>
<dbReference type="PROSITE" id="PS50861">
    <property type="entry name" value="AA_TRNA_LIGASE_II_GLYAB"/>
    <property type="match status" value="1"/>
</dbReference>
<dbReference type="GO" id="GO:0005524">
    <property type="term" value="F:ATP binding"/>
    <property type="evidence" value="ECO:0007669"/>
    <property type="project" value="UniProtKB-KW"/>
</dbReference>
<dbReference type="EMBL" id="UFSP01000005">
    <property type="protein sequence ID" value="SSZ30832.1"/>
    <property type="molecule type" value="Genomic_DNA"/>
</dbReference>
<name>A0A336NCY3_AGGAP</name>
<evidence type="ECO:0000256" key="11">
    <source>
        <dbReference type="ARBA" id="ARBA00047937"/>
    </source>
</evidence>
<evidence type="ECO:0000256" key="6">
    <source>
        <dbReference type="ARBA" id="ARBA00022741"/>
    </source>
</evidence>
<keyword evidence="9" id="KW-0030">Aminoacyl-tRNA synthetase</keyword>
<accession>A0A336NCY3</accession>
<keyword evidence="8" id="KW-0648">Protein biosynthesis</keyword>
<keyword evidence="5 12" id="KW-0436">Ligase</keyword>
<reference evidence="12 13" key="1">
    <citation type="submission" date="2018-06" db="EMBL/GenBank/DDBJ databases">
        <authorList>
            <consortium name="Pathogen Informatics"/>
            <person name="Doyle S."/>
        </authorList>
    </citation>
    <scope>NUCLEOTIDE SEQUENCE [LARGE SCALE GENOMIC DNA]</scope>
    <source>
        <strain evidence="12 13">NCTC5908</strain>
    </source>
</reference>
<gene>
    <name evidence="12" type="primary">glyS_2</name>
    <name evidence="12" type="ORF">NCTC5908_02673</name>
</gene>
<evidence type="ECO:0000256" key="10">
    <source>
        <dbReference type="ARBA" id="ARBA00031650"/>
    </source>
</evidence>
<comment type="subunit">
    <text evidence="2">Tetramer of two alpha and two beta subunits.</text>
</comment>
<comment type="similarity">
    <text evidence="1">Belongs to the class-II aminoacyl-tRNA synthetase family.</text>
</comment>
<evidence type="ECO:0000313" key="12">
    <source>
        <dbReference type="EMBL" id="SSZ30832.1"/>
    </source>
</evidence>
<protein>
    <recommendedName>
        <fullName evidence="4">Glycine--tRNA ligase beta subunit</fullName>
        <ecNumber evidence="3">6.1.1.14</ecNumber>
    </recommendedName>
    <alternativeName>
        <fullName evidence="10">Glycyl-tRNA synthetase beta subunit</fullName>
    </alternativeName>
</protein>
<evidence type="ECO:0000256" key="7">
    <source>
        <dbReference type="ARBA" id="ARBA00022840"/>
    </source>
</evidence>
<dbReference type="InterPro" id="IPR015944">
    <property type="entry name" value="Gly-tRNA-synth_bsu"/>
</dbReference>
<evidence type="ECO:0000256" key="5">
    <source>
        <dbReference type="ARBA" id="ARBA00022598"/>
    </source>
</evidence>
<evidence type="ECO:0000256" key="9">
    <source>
        <dbReference type="ARBA" id="ARBA00023146"/>
    </source>
</evidence>
<dbReference type="PANTHER" id="PTHR30075">
    <property type="entry name" value="GLYCYL-TRNA SYNTHETASE"/>
    <property type="match status" value="1"/>
</dbReference>
<evidence type="ECO:0000256" key="2">
    <source>
        <dbReference type="ARBA" id="ARBA00011209"/>
    </source>
</evidence>
<evidence type="ECO:0000256" key="1">
    <source>
        <dbReference type="ARBA" id="ARBA00008226"/>
    </source>
</evidence>
<dbReference type="InterPro" id="IPR006194">
    <property type="entry name" value="Gly-tRNA-synth_heterodimer"/>
</dbReference>
<dbReference type="GO" id="GO:0006426">
    <property type="term" value="P:glycyl-tRNA aminoacylation"/>
    <property type="evidence" value="ECO:0007669"/>
    <property type="project" value="InterPro"/>
</dbReference>
<dbReference type="EC" id="6.1.1.14" evidence="3"/>
<dbReference type="AlphaFoldDB" id="A0A336NCY3"/>
<dbReference type="GO" id="GO:0005829">
    <property type="term" value="C:cytosol"/>
    <property type="evidence" value="ECO:0007669"/>
    <property type="project" value="TreeGrafter"/>
</dbReference>
<proteinExistence type="inferred from homology"/>
<evidence type="ECO:0000256" key="4">
    <source>
        <dbReference type="ARBA" id="ARBA00022032"/>
    </source>
</evidence>
<keyword evidence="6" id="KW-0547">Nucleotide-binding</keyword>
<evidence type="ECO:0000256" key="3">
    <source>
        <dbReference type="ARBA" id="ARBA00012829"/>
    </source>
</evidence>